<evidence type="ECO:0000256" key="6">
    <source>
        <dbReference type="ARBA" id="ARBA00023295"/>
    </source>
</evidence>
<comment type="similarity">
    <text evidence="2 8">Belongs to the glycosyl hydrolase 28 family.</text>
</comment>
<keyword evidence="5 8" id="KW-0378">Hydrolase</keyword>
<dbReference type="InterPro" id="IPR000743">
    <property type="entry name" value="Glyco_hydro_28"/>
</dbReference>
<evidence type="ECO:0008006" key="12">
    <source>
        <dbReference type="Google" id="ProtNLM"/>
    </source>
</evidence>
<evidence type="ECO:0000256" key="9">
    <source>
        <dbReference type="SAM" id="MobiDB-lite"/>
    </source>
</evidence>
<keyword evidence="6 8" id="KW-0326">Glycosidase</keyword>
<dbReference type="PANTHER" id="PTHR31375">
    <property type="match status" value="1"/>
</dbReference>
<dbReference type="AlphaFoldDB" id="A0AA88XN91"/>
<evidence type="ECO:0000313" key="10">
    <source>
        <dbReference type="EMBL" id="KAK3041825.1"/>
    </source>
</evidence>
<feature type="compositionally biased region" description="Basic residues" evidence="9">
    <location>
        <begin position="94"/>
        <end position="103"/>
    </location>
</feature>
<evidence type="ECO:0000256" key="8">
    <source>
        <dbReference type="RuleBase" id="RU361169"/>
    </source>
</evidence>
<protein>
    <recommendedName>
        <fullName evidence="12">Glycoside hydrolase family 28</fullName>
    </recommendedName>
</protein>
<evidence type="ECO:0000256" key="2">
    <source>
        <dbReference type="ARBA" id="ARBA00008834"/>
    </source>
</evidence>
<keyword evidence="4" id="KW-0964">Secreted</keyword>
<dbReference type="SMART" id="SM00710">
    <property type="entry name" value="PbH1"/>
    <property type="match status" value="5"/>
</dbReference>
<dbReference type="InterPro" id="IPR011050">
    <property type="entry name" value="Pectin_lyase_fold/virulence"/>
</dbReference>
<keyword evidence="3" id="KW-0134">Cell wall</keyword>
<reference evidence="10" key="1">
    <citation type="submission" date="2022-12" db="EMBL/GenBank/DDBJ databases">
        <title>Draft genome assemblies for two species of Escallonia (Escalloniales).</title>
        <authorList>
            <person name="Chanderbali A."/>
            <person name="Dervinis C."/>
            <person name="Anghel I."/>
            <person name="Soltis D."/>
            <person name="Soltis P."/>
            <person name="Zapata F."/>
        </authorList>
    </citation>
    <scope>NUCLEOTIDE SEQUENCE</scope>
    <source>
        <strain evidence="10">UCBG64.0493</strain>
        <tissue evidence="10">Leaf</tissue>
    </source>
</reference>
<evidence type="ECO:0000256" key="3">
    <source>
        <dbReference type="ARBA" id="ARBA00022512"/>
    </source>
</evidence>
<dbReference type="EMBL" id="JAVXUP010000028">
    <property type="protein sequence ID" value="KAK3041825.1"/>
    <property type="molecule type" value="Genomic_DNA"/>
</dbReference>
<evidence type="ECO:0000256" key="1">
    <source>
        <dbReference type="ARBA" id="ARBA00004191"/>
    </source>
</evidence>
<keyword evidence="7" id="KW-0961">Cell wall biogenesis/degradation</keyword>
<comment type="caution">
    <text evidence="10">The sequence shown here is derived from an EMBL/GenBank/DDBJ whole genome shotgun (WGS) entry which is preliminary data.</text>
</comment>
<dbReference type="GO" id="GO:0005975">
    <property type="term" value="P:carbohydrate metabolic process"/>
    <property type="evidence" value="ECO:0007669"/>
    <property type="project" value="InterPro"/>
</dbReference>
<comment type="subcellular location">
    <subcellularLocation>
        <location evidence="1">Secreted</location>
        <location evidence="1">Cell wall</location>
    </subcellularLocation>
</comment>
<dbReference type="Proteomes" id="UP001188597">
    <property type="component" value="Unassembled WGS sequence"/>
</dbReference>
<sequence length="571" mass="62975">VYMLFLDSNVQTLSIATYYAQVQLPHSPVKSRAAPETPYTAVSQDILLLQSLFPELHKNMKSPALFLLFFWVTSFFTFSATSLDASSNHCKKSRAHWHHHRQRNSNENSAPCNPNIPSPAPAPLPLNGSHPSRSNIFNVLSFGAKGDGLSDDSMAILAAWRAACMVAGATLEIPKEHKFLINPITLQGPCMPHLVFQIDGTLLAPKDAWPRSSLFQWINIKWVHNFTIQGMGTADGQGSHWWASSQTAYGQVRIIEITGSELVKHKAFNHICSFTMQKRSTHMSSRKPTVLLRIFFPYNVQAFRFYASYNVTVRDIRIINSPQCHLKFDNSRGVKINNITIFAPENSPNTDGIHLQNSQDVEIHHSNIACGDDCVSMQTGCSNVHVHDISCGPGHGISVGGLGKDRSVACVSDVIVENIFMQNTQSGVRIKTWQGGIGSVKNVTFSNIRVSDVKVPITIDQYYCDKKFCKNQTGAVAISGVKYNHIIGTYSVQPIHLACSSEIPCIDVDLIDIQLKPSQANKGIKQALCCNSFGKSQAPLVPSSIDYCLSRGTAGGSVEKIARSRDKVCMW</sequence>
<dbReference type="InterPro" id="IPR006626">
    <property type="entry name" value="PbH1"/>
</dbReference>
<proteinExistence type="inferred from homology"/>
<dbReference type="Pfam" id="PF00295">
    <property type="entry name" value="Glyco_hydro_28"/>
    <property type="match status" value="2"/>
</dbReference>
<dbReference type="GO" id="GO:0071555">
    <property type="term" value="P:cell wall organization"/>
    <property type="evidence" value="ECO:0007669"/>
    <property type="project" value="UniProtKB-KW"/>
</dbReference>
<feature type="region of interest" description="Disordered" evidence="9">
    <location>
        <begin position="94"/>
        <end position="127"/>
    </location>
</feature>
<name>A0AA88XN91_9ASTE</name>
<dbReference type="InterPro" id="IPR012334">
    <property type="entry name" value="Pectin_lyas_fold"/>
</dbReference>
<keyword evidence="11" id="KW-1185">Reference proteome</keyword>
<evidence type="ECO:0000256" key="7">
    <source>
        <dbReference type="ARBA" id="ARBA00023316"/>
    </source>
</evidence>
<feature type="non-terminal residue" evidence="10">
    <location>
        <position position="1"/>
    </location>
</feature>
<feature type="compositionally biased region" description="Pro residues" evidence="9">
    <location>
        <begin position="114"/>
        <end position="124"/>
    </location>
</feature>
<accession>A0AA88XN91</accession>
<organism evidence="10 11">
    <name type="scientific">Escallonia herrerae</name>
    <dbReference type="NCBI Taxonomy" id="1293975"/>
    <lineage>
        <taxon>Eukaryota</taxon>
        <taxon>Viridiplantae</taxon>
        <taxon>Streptophyta</taxon>
        <taxon>Embryophyta</taxon>
        <taxon>Tracheophyta</taxon>
        <taxon>Spermatophyta</taxon>
        <taxon>Magnoliopsida</taxon>
        <taxon>eudicotyledons</taxon>
        <taxon>Gunneridae</taxon>
        <taxon>Pentapetalae</taxon>
        <taxon>asterids</taxon>
        <taxon>campanulids</taxon>
        <taxon>Escalloniales</taxon>
        <taxon>Escalloniaceae</taxon>
        <taxon>Escallonia</taxon>
    </lineage>
</organism>
<evidence type="ECO:0000313" key="11">
    <source>
        <dbReference type="Proteomes" id="UP001188597"/>
    </source>
</evidence>
<dbReference type="SUPFAM" id="SSF51126">
    <property type="entry name" value="Pectin lyase-like"/>
    <property type="match status" value="1"/>
</dbReference>
<dbReference type="GO" id="GO:0004650">
    <property type="term" value="F:polygalacturonase activity"/>
    <property type="evidence" value="ECO:0007669"/>
    <property type="project" value="InterPro"/>
</dbReference>
<evidence type="ECO:0000256" key="4">
    <source>
        <dbReference type="ARBA" id="ARBA00022525"/>
    </source>
</evidence>
<gene>
    <name evidence="10" type="ORF">RJ639_000341</name>
</gene>
<evidence type="ECO:0000256" key="5">
    <source>
        <dbReference type="ARBA" id="ARBA00022801"/>
    </source>
</evidence>
<dbReference type="Gene3D" id="2.160.20.10">
    <property type="entry name" value="Single-stranded right-handed beta-helix, Pectin lyase-like"/>
    <property type="match status" value="1"/>
</dbReference>